<protein>
    <submittedName>
        <fullName evidence="2">Uncharacterized protein</fullName>
    </submittedName>
</protein>
<organism evidence="2">
    <name type="scientific">marine sediment metagenome</name>
    <dbReference type="NCBI Taxonomy" id="412755"/>
    <lineage>
        <taxon>unclassified sequences</taxon>
        <taxon>metagenomes</taxon>
        <taxon>ecological metagenomes</taxon>
    </lineage>
</organism>
<keyword evidence="1" id="KW-0175">Coiled coil</keyword>
<evidence type="ECO:0000313" key="2">
    <source>
        <dbReference type="EMBL" id="KKL91457.1"/>
    </source>
</evidence>
<reference evidence="2" key="1">
    <citation type="journal article" date="2015" name="Nature">
        <title>Complex archaea that bridge the gap between prokaryotes and eukaryotes.</title>
        <authorList>
            <person name="Spang A."/>
            <person name="Saw J.H."/>
            <person name="Jorgensen S.L."/>
            <person name="Zaremba-Niedzwiedzka K."/>
            <person name="Martijn J."/>
            <person name="Lind A.E."/>
            <person name="van Eijk R."/>
            <person name="Schleper C."/>
            <person name="Guy L."/>
            <person name="Ettema T.J."/>
        </authorList>
    </citation>
    <scope>NUCLEOTIDE SEQUENCE</scope>
</reference>
<evidence type="ECO:0000256" key="1">
    <source>
        <dbReference type="SAM" id="Coils"/>
    </source>
</evidence>
<comment type="caution">
    <text evidence="2">The sequence shown here is derived from an EMBL/GenBank/DDBJ whole genome shotgun (WGS) entry which is preliminary data.</text>
</comment>
<dbReference type="AlphaFoldDB" id="A0A0F9IWJ5"/>
<accession>A0A0F9IWJ5</accession>
<feature type="coiled-coil region" evidence="1">
    <location>
        <begin position="42"/>
        <end position="69"/>
    </location>
</feature>
<feature type="non-terminal residue" evidence="2">
    <location>
        <position position="121"/>
    </location>
</feature>
<sequence length="121" mass="13455">MGAIFNPEIRATETGARKVSNLIKQLRSQEPCKDRDGCWHCMQQAADALEQAQATIERLNTAVKQFIAADAKVGLLEAALHPGKQACDCCIRQQYKGETFWMIECQCGNHDDIGRAQAWCS</sequence>
<gene>
    <name evidence="2" type="ORF">LCGC14_1894550</name>
</gene>
<dbReference type="EMBL" id="LAZR01019725">
    <property type="protein sequence ID" value="KKL91457.1"/>
    <property type="molecule type" value="Genomic_DNA"/>
</dbReference>
<proteinExistence type="predicted"/>
<name>A0A0F9IWJ5_9ZZZZ</name>